<protein>
    <submittedName>
        <fullName evidence="3">DUF4097 family beta strand repeat-containing protein</fullName>
    </submittedName>
</protein>
<dbReference type="InterPro" id="IPR025164">
    <property type="entry name" value="Toastrack_DUF4097"/>
</dbReference>
<reference evidence="4" key="1">
    <citation type="journal article" date="2019" name="Int. J. Syst. Evol. Microbiol.">
        <title>The Global Catalogue of Microorganisms (GCM) 10K type strain sequencing project: providing services to taxonomists for standard genome sequencing and annotation.</title>
        <authorList>
            <consortium name="The Broad Institute Genomics Platform"/>
            <consortium name="The Broad Institute Genome Sequencing Center for Infectious Disease"/>
            <person name="Wu L."/>
            <person name="Ma J."/>
        </authorList>
    </citation>
    <scope>NUCLEOTIDE SEQUENCE [LARGE SCALE GENOMIC DNA]</scope>
    <source>
        <strain evidence="4">CCUG 49339</strain>
    </source>
</reference>
<feature type="transmembrane region" description="Helical" evidence="1">
    <location>
        <begin position="65"/>
        <end position="86"/>
    </location>
</feature>
<gene>
    <name evidence="3" type="ORF">ACFSCX_10855</name>
</gene>
<dbReference type="RefSeq" id="WP_377928246.1">
    <property type="nucleotide sequence ID" value="NZ_JBHUEM010000015.1"/>
</dbReference>
<keyword evidence="1" id="KW-0472">Membrane</keyword>
<name>A0ABW4LSD9_9BACI</name>
<evidence type="ECO:0000313" key="4">
    <source>
        <dbReference type="Proteomes" id="UP001597214"/>
    </source>
</evidence>
<keyword evidence="1" id="KW-1133">Transmembrane helix</keyword>
<evidence type="ECO:0000313" key="3">
    <source>
        <dbReference type="EMBL" id="MFD1737050.1"/>
    </source>
</evidence>
<dbReference type="EMBL" id="JBHUEM010000015">
    <property type="protein sequence ID" value="MFD1737050.1"/>
    <property type="molecule type" value="Genomic_DNA"/>
</dbReference>
<dbReference type="Pfam" id="PF13349">
    <property type="entry name" value="DUF4097"/>
    <property type="match status" value="1"/>
</dbReference>
<feature type="domain" description="DUF4097" evidence="2">
    <location>
        <begin position="203"/>
        <end position="352"/>
    </location>
</feature>
<sequence length="355" mass="39484">MRHWKVGTLTAGLLLIFLGIIWLINNFWAMPIGWLISNGWPILLVILGLEVLLHQFIKKEEPLKFDGISLFIVIMLGFVSMMIYGFQSSGIFPAISSVVNGQIYTEEFELSADTNSIEEIIIDIPNADVSIIGDQGNSFLIDGVLNITTESEKQANNYFNNSIKINTVGNKLIFQIEHPQNQKIFGWQKFEGNFYITVPEDKFVNVKVINGEIEAENLLMGSKIEMVNGNLSVKKMAQSTILENTNGNVEVENWDGKLIATSTNGNIEVKTINPVSNTAELKTVNGSISMQLPVDSDSTIKAETNNGTVKDTVNWIRKNEKEDFDYKKEGTLILGKGTFNVQLSSVNGDVKVDVK</sequence>
<evidence type="ECO:0000256" key="1">
    <source>
        <dbReference type="SAM" id="Phobius"/>
    </source>
</evidence>
<feature type="transmembrane region" description="Helical" evidence="1">
    <location>
        <begin position="7"/>
        <end position="28"/>
    </location>
</feature>
<dbReference type="Proteomes" id="UP001597214">
    <property type="component" value="Unassembled WGS sequence"/>
</dbReference>
<organism evidence="3 4">
    <name type="scientific">Bacillus salitolerans</name>
    <dbReference type="NCBI Taxonomy" id="1437434"/>
    <lineage>
        <taxon>Bacteria</taxon>
        <taxon>Bacillati</taxon>
        <taxon>Bacillota</taxon>
        <taxon>Bacilli</taxon>
        <taxon>Bacillales</taxon>
        <taxon>Bacillaceae</taxon>
        <taxon>Bacillus</taxon>
    </lineage>
</organism>
<evidence type="ECO:0000259" key="2">
    <source>
        <dbReference type="Pfam" id="PF13349"/>
    </source>
</evidence>
<feature type="transmembrane region" description="Helical" evidence="1">
    <location>
        <begin position="34"/>
        <end position="53"/>
    </location>
</feature>
<keyword evidence="4" id="KW-1185">Reference proteome</keyword>
<comment type="caution">
    <text evidence="3">The sequence shown here is derived from an EMBL/GenBank/DDBJ whole genome shotgun (WGS) entry which is preliminary data.</text>
</comment>
<proteinExistence type="predicted"/>
<keyword evidence="1" id="KW-0812">Transmembrane</keyword>
<accession>A0ABW4LSD9</accession>